<gene>
    <name evidence="1" type="ORF">T4C_11013</name>
</gene>
<comment type="caution">
    <text evidence="1">The sequence shown here is derived from an EMBL/GenBank/DDBJ whole genome shotgun (WGS) entry which is preliminary data.</text>
</comment>
<evidence type="ECO:0000313" key="2">
    <source>
        <dbReference type="Proteomes" id="UP000054826"/>
    </source>
</evidence>
<dbReference type="AlphaFoldDB" id="A0A0V1JLV9"/>
<organism evidence="1 2">
    <name type="scientific">Trichinella pseudospiralis</name>
    <name type="common">Parasitic roundworm</name>
    <dbReference type="NCBI Taxonomy" id="6337"/>
    <lineage>
        <taxon>Eukaryota</taxon>
        <taxon>Metazoa</taxon>
        <taxon>Ecdysozoa</taxon>
        <taxon>Nematoda</taxon>
        <taxon>Enoplea</taxon>
        <taxon>Dorylaimia</taxon>
        <taxon>Trichinellida</taxon>
        <taxon>Trichinellidae</taxon>
        <taxon>Trichinella</taxon>
    </lineage>
</organism>
<protein>
    <submittedName>
        <fullName evidence="1">Uncharacterized protein</fullName>
    </submittedName>
</protein>
<dbReference type="Proteomes" id="UP000054826">
    <property type="component" value="Unassembled WGS sequence"/>
</dbReference>
<proteinExistence type="predicted"/>
<reference evidence="1 2" key="1">
    <citation type="submission" date="2015-01" db="EMBL/GenBank/DDBJ databases">
        <title>Evolution of Trichinella species and genotypes.</title>
        <authorList>
            <person name="Korhonen P.K."/>
            <person name="Edoardo P."/>
            <person name="Giuseppe L.R."/>
            <person name="Gasser R.B."/>
        </authorList>
    </citation>
    <scope>NUCLEOTIDE SEQUENCE [LARGE SCALE GENOMIC DNA]</scope>
    <source>
        <strain evidence="1">ISS176</strain>
    </source>
</reference>
<feature type="non-terminal residue" evidence="1">
    <location>
        <position position="95"/>
    </location>
</feature>
<accession>A0A0V1JLV9</accession>
<sequence>LNNHTSTVLYIPSLETGLLSAQMCILKRGTQRYGSYQKIKQRTFGEICECDAENDCEICLTSKMPSTTFTKVADGAKKQIELLHSDYSGRCEQPL</sequence>
<feature type="non-terminal residue" evidence="1">
    <location>
        <position position="1"/>
    </location>
</feature>
<dbReference type="EMBL" id="JYDV01000081">
    <property type="protein sequence ID" value="KRZ35958.1"/>
    <property type="molecule type" value="Genomic_DNA"/>
</dbReference>
<evidence type="ECO:0000313" key="1">
    <source>
        <dbReference type="EMBL" id="KRZ35958.1"/>
    </source>
</evidence>
<name>A0A0V1JLV9_TRIPS</name>